<feature type="compositionally biased region" description="Basic and acidic residues" evidence="1">
    <location>
        <begin position="371"/>
        <end position="385"/>
    </location>
</feature>
<evidence type="ECO:0000256" key="1">
    <source>
        <dbReference type="SAM" id="MobiDB-lite"/>
    </source>
</evidence>
<name>A0AA40LIW4_CNENI</name>
<feature type="compositionally biased region" description="Basic and acidic residues" evidence="1">
    <location>
        <begin position="632"/>
        <end position="646"/>
    </location>
</feature>
<dbReference type="Proteomes" id="UP001177744">
    <property type="component" value="Unassembled WGS sequence"/>
</dbReference>
<feature type="region of interest" description="Disordered" evidence="1">
    <location>
        <begin position="371"/>
        <end position="402"/>
    </location>
</feature>
<feature type="region of interest" description="Disordered" evidence="1">
    <location>
        <begin position="629"/>
        <end position="663"/>
    </location>
</feature>
<keyword evidence="3" id="KW-1185">Reference proteome</keyword>
<feature type="region of interest" description="Disordered" evidence="1">
    <location>
        <begin position="282"/>
        <end position="330"/>
    </location>
</feature>
<reference evidence="2" key="1">
    <citation type="submission" date="2023-06" db="EMBL/GenBank/DDBJ databases">
        <title>Reference genome for the Northern bat (Eptesicus nilssonii), a most northern bat species.</title>
        <authorList>
            <person name="Laine V.N."/>
            <person name="Pulliainen A.T."/>
            <person name="Lilley T.M."/>
        </authorList>
    </citation>
    <scope>NUCLEOTIDE SEQUENCE</scope>
    <source>
        <strain evidence="2">BLF_Eptnil</strain>
        <tissue evidence="2">Kidney</tissue>
    </source>
</reference>
<protein>
    <submittedName>
        <fullName evidence="2">Uncharacterized protein</fullName>
    </submittedName>
</protein>
<evidence type="ECO:0000313" key="3">
    <source>
        <dbReference type="Proteomes" id="UP001177744"/>
    </source>
</evidence>
<evidence type="ECO:0000313" key="2">
    <source>
        <dbReference type="EMBL" id="KAK1334350.1"/>
    </source>
</evidence>
<gene>
    <name evidence="2" type="ORF">QTO34_005354</name>
</gene>
<feature type="compositionally biased region" description="Basic and acidic residues" evidence="1">
    <location>
        <begin position="309"/>
        <end position="321"/>
    </location>
</feature>
<comment type="caution">
    <text evidence="2">The sequence shown here is derived from an EMBL/GenBank/DDBJ whole genome shotgun (WGS) entry which is preliminary data.</text>
</comment>
<accession>A0AA40LIW4</accession>
<dbReference type="EMBL" id="JAULJE010000015">
    <property type="protein sequence ID" value="KAK1334350.1"/>
    <property type="molecule type" value="Genomic_DNA"/>
</dbReference>
<sequence length="1524" mass="171620">MYPNSENCNLCDIKKKRNNYPVLHPYKNGFVVKCGMWAAKLESHDYDLPGCFKNCEKSSGLTQHVTDFIPLDILEDSTSSTSDELLDSPISSNKHEGYCHQHAIHPMSIIGFPKEYYVANPAIHPLQRMNCNANTLGDLSGCPMEEITLSSTEPKENYIDTIDELQCFVETVSEYLAEKEEEIDKYGSLSKTKKTYKINSTIDNVEQKKPGDQIPPINIKNDKDKAICFPELNEVKCAVGSLFSSLTEKVGSGTKHLTFSMEKLGSLAPERTETLIKIETINSGPRPRAKSVSEKDLSMQSPLPSQTIDNKDFGRHDKTSGNEHIGIKTGSLSFQDAAETLGRDTAPQNQSSVIKSVFSMLTPLKIFSEKDETKKDKNKPTRKESFIGCGSESSQKEDTLGNDSSIIALDKSNGDSTGLSQMTVSENLLSSQAASESSNLASSASKKDDIENLLERKPHIDLSLLPDEPKVLNCKQRGFFKALERDKVTGDDDFLEPLRRSFSQFLLTSTENCSKETLSESRKVHQLEENGWERIPKKDGHSFSFSGKLHIPFLGVLSHSEKQQDLREKGSIFPLFKFPFTDSHITVNDHSFHGSELAIDEEMHRNCHENTKLSSIKSSSVPNIHNNLGKFGDTEKLNKSDPKNCPEDGTLNKIKSDSVPNTNNDLEKFGDVEVLNSSDHTAEENCERDTLAILAVVPKEHMPSDSEESKTLTQVTSLIVSDSSLALTCISQPTLINEISEDKLVDKASKKRTQGGLLSGLFNRFSSLENLSGTQELNLKNDDSHHRNNTPSLLSGIFNLITSNSMTDYNKPDETKSMSLGDIKNLSGNKHLFLDDEIPVTSCVTFENQRNHDEKQETSGFIKTFLSSPKENIPLVDAWVDNHHCPYIWKNQHSEKHCPSSENSVPNAQDDLLEKSLVKRPTPHHIVEANLYENSNKLNAPILNTNIFNKSNQAFKEMNNHFCYEWGSDIKDLSKDSRILQPVYHMLNQNTFPSADVFVWPDSENPAINFCQKDQNANILEWRTNSNSVIWCDLPYESFDQFAFNEDYLVRGDMWAANSCRNSCHLSINETETSLEELPIDLSSSGYEKTSYPIDDQESLRMDENFAFSDVGYEYQQWLSCLENGVWWPSEDGDYGYYMFHDGQYIYSFLTDSTGQYAYLFIPDCPYQEYLNCDLQTNGLSGIILDDSIISACSFRVLDKEDELLWYVEEEPTDDPLDLSIVLPRSEGPMYLNLGTFSQVLEESGYSQRDLPLDFSVCNSQKFEGDFGFFEERLCVSEDFECTLDLRNQPQSVGNHVLNKNQIKEGDKNQAVVKDSLVYLPSFHWLQASEEGTTLVHLENMTNSPQQTEEMLLLNKVTSLFSASGAPVGSTLNFEKNESLESLATHKKDQQSDVAELTNDELQSLILSKHTESKSQNEEESLLKYSEGQIVSDVQQPEFTENVKQEFPLNKSIHVKKQSLLKSVFQVSQITPQAKLGIEDDEIMTTDSVSVPLASQFGRDEHRNSDIPKTSLLKSLREHYLKVH</sequence>
<organism evidence="2 3">
    <name type="scientific">Cnephaeus nilssonii</name>
    <name type="common">Northern bat</name>
    <name type="synonym">Eptesicus nilssonii</name>
    <dbReference type="NCBI Taxonomy" id="3371016"/>
    <lineage>
        <taxon>Eukaryota</taxon>
        <taxon>Metazoa</taxon>
        <taxon>Chordata</taxon>
        <taxon>Craniata</taxon>
        <taxon>Vertebrata</taxon>
        <taxon>Euteleostomi</taxon>
        <taxon>Mammalia</taxon>
        <taxon>Eutheria</taxon>
        <taxon>Laurasiatheria</taxon>
        <taxon>Chiroptera</taxon>
        <taxon>Yangochiroptera</taxon>
        <taxon>Vespertilionidae</taxon>
        <taxon>Cnephaeus</taxon>
    </lineage>
</organism>
<feature type="compositionally biased region" description="Polar residues" evidence="1">
    <location>
        <begin position="298"/>
        <end position="308"/>
    </location>
</feature>
<proteinExistence type="predicted"/>